<protein>
    <submittedName>
        <fullName evidence="1">Uncharacterized protein</fullName>
    </submittedName>
</protein>
<dbReference type="EMBL" id="CP138858">
    <property type="protein sequence ID" value="WPJ95644.1"/>
    <property type="molecule type" value="Genomic_DNA"/>
</dbReference>
<accession>A0ABZ0RRS0</accession>
<keyword evidence="2" id="KW-1185">Reference proteome</keyword>
<sequence length="80" mass="8904">MSPKIFKLSPREALIFQTVSAAKARERAKDAIAAAARAFELARAKGRSASREWDDFIQACERFNALNEPAKLDLTPNQLN</sequence>
<dbReference type="RefSeq" id="WP_319832523.1">
    <property type="nucleotide sequence ID" value="NZ_CP138858.1"/>
</dbReference>
<evidence type="ECO:0000313" key="1">
    <source>
        <dbReference type="EMBL" id="WPJ95644.1"/>
    </source>
</evidence>
<reference evidence="1 2" key="1">
    <citation type="submission" date="2023-11" db="EMBL/GenBank/DDBJ databases">
        <title>Coraliomargarita sp. nov., isolated from marine algae.</title>
        <authorList>
            <person name="Lee J.K."/>
            <person name="Baek J.H."/>
            <person name="Kim J.M."/>
            <person name="Choi D.G."/>
            <person name="Jeon C.O."/>
        </authorList>
    </citation>
    <scope>NUCLEOTIDE SEQUENCE [LARGE SCALE GENOMIC DNA]</scope>
    <source>
        <strain evidence="1 2">J2-16</strain>
    </source>
</reference>
<dbReference type="Proteomes" id="UP001324993">
    <property type="component" value="Chromosome"/>
</dbReference>
<organism evidence="1 2">
    <name type="scientific">Coraliomargarita algicola</name>
    <dbReference type="NCBI Taxonomy" id="3092156"/>
    <lineage>
        <taxon>Bacteria</taxon>
        <taxon>Pseudomonadati</taxon>
        <taxon>Verrucomicrobiota</taxon>
        <taxon>Opitutia</taxon>
        <taxon>Puniceicoccales</taxon>
        <taxon>Coraliomargaritaceae</taxon>
        <taxon>Coraliomargarita</taxon>
    </lineage>
</organism>
<gene>
    <name evidence="1" type="ORF">SH580_19690</name>
</gene>
<evidence type="ECO:0000313" key="2">
    <source>
        <dbReference type="Proteomes" id="UP001324993"/>
    </source>
</evidence>
<proteinExistence type="predicted"/>
<name>A0ABZ0RRS0_9BACT</name>